<evidence type="ECO:0000259" key="1">
    <source>
        <dbReference type="PROSITE" id="PS51186"/>
    </source>
</evidence>
<dbReference type="PROSITE" id="PS51186">
    <property type="entry name" value="GNAT"/>
    <property type="match status" value="1"/>
</dbReference>
<dbReference type="InterPro" id="IPR000182">
    <property type="entry name" value="GNAT_dom"/>
</dbReference>
<sequence length="118" mass="13022">MTPCSGIKSKAPIVRITHIDYEREMAFVAINPAGQLVGVSRLVIDAGREWGDYDLLVRSDQQRIGLGTALLQQLLLFARAEVWRRSVAPFCAATQRCSGCAASLDLRSRPHLVMRGLN</sequence>
<name>A0ABY5XRQ7_RHISU</name>
<reference evidence="2" key="1">
    <citation type="submission" date="2022-09" db="EMBL/GenBank/DDBJ databases">
        <title>Australian commercial rhizobial inoculants.</title>
        <authorList>
            <person name="Kohlmeier M.G."/>
            <person name="O'Hara G.W."/>
            <person name="Colombi E."/>
            <person name="Ramsay J.P."/>
            <person name="Terpolilli J."/>
        </authorList>
    </citation>
    <scope>NUCLEOTIDE SEQUENCE</scope>
    <source>
        <strain evidence="2">WSM1592</strain>
        <plasmid evidence="2">pWSM1592_1</plasmid>
    </source>
</reference>
<evidence type="ECO:0000313" key="2">
    <source>
        <dbReference type="EMBL" id="UWU17315.1"/>
    </source>
</evidence>
<dbReference type="Gene3D" id="3.40.630.30">
    <property type="match status" value="1"/>
</dbReference>
<feature type="domain" description="N-acetyltransferase" evidence="1">
    <location>
        <begin position="1"/>
        <end position="118"/>
    </location>
</feature>
<accession>A0ABY5XRQ7</accession>
<dbReference type="RefSeq" id="WP_027509148.1">
    <property type="nucleotide sequence ID" value="NZ_CP104144.1"/>
</dbReference>
<keyword evidence="2" id="KW-0012">Acyltransferase</keyword>
<keyword evidence="2" id="KW-0808">Transferase</keyword>
<dbReference type="SUPFAM" id="SSF55729">
    <property type="entry name" value="Acyl-CoA N-acyltransferases (Nat)"/>
    <property type="match status" value="1"/>
</dbReference>
<geneLocation type="plasmid" evidence="2 3">
    <name>pWSM1592_1</name>
</geneLocation>
<keyword evidence="2" id="KW-0614">Plasmid</keyword>
<gene>
    <name evidence="2" type="ORF">N2599_31655</name>
</gene>
<protein>
    <submittedName>
        <fullName evidence="2">GNAT family N-acetyltransferase</fullName>
        <ecNumber evidence="2">2.3.1.-</ecNumber>
    </submittedName>
</protein>
<dbReference type="GO" id="GO:0016746">
    <property type="term" value="F:acyltransferase activity"/>
    <property type="evidence" value="ECO:0007669"/>
    <property type="project" value="UniProtKB-KW"/>
</dbReference>
<proteinExistence type="predicted"/>
<keyword evidence="3" id="KW-1185">Reference proteome</keyword>
<dbReference type="Proteomes" id="UP001060123">
    <property type="component" value="Plasmid pWSM1592_1"/>
</dbReference>
<evidence type="ECO:0000313" key="3">
    <source>
        <dbReference type="Proteomes" id="UP001060123"/>
    </source>
</evidence>
<dbReference type="EC" id="2.3.1.-" evidence="2"/>
<dbReference type="Pfam" id="PF00583">
    <property type="entry name" value="Acetyltransf_1"/>
    <property type="match status" value="1"/>
</dbReference>
<dbReference type="EMBL" id="CP104144">
    <property type="protein sequence ID" value="UWU17315.1"/>
    <property type="molecule type" value="Genomic_DNA"/>
</dbReference>
<dbReference type="InterPro" id="IPR016181">
    <property type="entry name" value="Acyl_CoA_acyltransferase"/>
</dbReference>
<organism evidence="2 3">
    <name type="scientific">Rhizobium sullae</name>
    <name type="common">Rhizobium hedysari</name>
    <dbReference type="NCBI Taxonomy" id="50338"/>
    <lineage>
        <taxon>Bacteria</taxon>
        <taxon>Pseudomonadati</taxon>
        <taxon>Pseudomonadota</taxon>
        <taxon>Alphaproteobacteria</taxon>
        <taxon>Hyphomicrobiales</taxon>
        <taxon>Rhizobiaceae</taxon>
        <taxon>Rhizobium/Agrobacterium group</taxon>
        <taxon>Rhizobium</taxon>
    </lineage>
</organism>